<sequence length="81" mass="9454">TKQIINLLLLSNNFYPVILYQRVQKESDELLYTAWSLVMVRESVASARVILHRRVQKESDKLLYTVWSLVMVRESVASARS</sequence>
<gene>
    <name evidence="1" type="ORF">MHI_LOCUS171347</name>
</gene>
<proteinExistence type="predicted"/>
<comment type="caution">
    <text evidence="1">The sequence shown here is derived from an EMBL/GenBank/DDBJ whole genome shotgun (WGS) entry which is preliminary data.</text>
</comment>
<keyword evidence="2" id="KW-1185">Reference proteome</keyword>
<organism evidence="1 2">
    <name type="scientific">Heterotrigona itama</name>
    <dbReference type="NCBI Taxonomy" id="395501"/>
    <lineage>
        <taxon>Eukaryota</taxon>
        <taxon>Metazoa</taxon>
        <taxon>Ecdysozoa</taxon>
        <taxon>Arthropoda</taxon>
        <taxon>Hexapoda</taxon>
        <taxon>Insecta</taxon>
        <taxon>Pterygota</taxon>
        <taxon>Neoptera</taxon>
        <taxon>Endopterygota</taxon>
        <taxon>Hymenoptera</taxon>
        <taxon>Apocrita</taxon>
        <taxon>Aculeata</taxon>
        <taxon>Apoidea</taxon>
        <taxon>Anthophila</taxon>
        <taxon>Apidae</taxon>
        <taxon>Heterotrigona</taxon>
    </lineage>
</organism>
<accession>A0A6V7GXC8</accession>
<reference evidence="1" key="1">
    <citation type="submission" date="2020-07" db="EMBL/GenBank/DDBJ databases">
        <authorList>
            <person name="Nazaruddin N."/>
        </authorList>
    </citation>
    <scope>NUCLEOTIDE SEQUENCE</scope>
</reference>
<evidence type="ECO:0000313" key="2">
    <source>
        <dbReference type="Proteomes" id="UP000752696"/>
    </source>
</evidence>
<name>A0A6V7GXC8_9HYME</name>
<dbReference type="EMBL" id="CAJDYZ010003267">
    <property type="protein sequence ID" value="CAD1469987.1"/>
    <property type="molecule type" value="Genomic_DNA"/>
</dbReference>
<evidence type="ECO:0000313" key="1">
    <source>
        <dbReference type="EMBL" id="CAD1469987.1"/>
    </source>
</evidence>
<dbReference type="Proteomes" id="UP000752696">
    <property type="component" value="Unassembled WGS sequence"/>
</dbReference>
<feature type="non-terminal residue" evidence="1">
    <location>
        <position position="1"/>
    </location>
</feature>
<protein>
    <submittedName>
        <fullName evidence="1">Uncharacterized protein</fullName>
    </submittedName>
</protein>
<dbReference type="AlphaFoldDB" id="A0A6V7GXC8"/>